<dbReference type="STRING" id="658196.A0A397T7S9"/>
<keyword evidence="2 5" id="KW-0238">DNA-binding</keyword>
<dbReference type="Pfam" id="PF24818">
    <property type="entry name" value="PH_TRF2_HOY1"/>
    <property type="match status" value="1"/>
</dbReference>
<comment type="subcellular location">
    <subcellularLocation>
        <location evidence="1 5 6">Nucleus</location>
    </subcellularLocation>
</comment>
<dbReference type="AlphaFoldDB" id="A0A397T7S9"/>
<evidence type="ECO:0000256" key="4">
    <source>
        <dbReference type="ARBA" id="ARBA00023242"/>
    </source>
</evidence>
<keyword evidence="10" id="KW-1185">Reference proteome</keyword>
<evidence type="ECO:0000256" key="6">
    <source>
        <dbReference type="RuleBase" id="RU000682"/>
    </source>
</evidence>
<evidence type="ECO:0000256" key="7">
    <source>
        <dbReference type="SAM" id="MobiDB-lite"/>
    </source>
</evidence>
<dbReference type="GO" id="GO:0005634">
    <property type="term" value="C:nucleus"/>
    <property type="evidence" value="ECO:0007669"/>
    <property type="project" value="UniProtKB-SubCell"/>
</dbReference>
<dbReference type="EMBL" id="QKYT01000160">
    <property type="protein sequence ID" value="RIA91171.1"/>
    <property type="molecule type" value="Genomic_DNA"/>
</dbReference>
<feature type="DNA-binding region" description="Homeobox" evidence="5">
    <location>
        <begin position="68"/>
        <end position="127"/>
    </location>
</feature>
<dbReference type="InterPro" id="IPR057939">
    <property type="entry name" value="TRF2_HOY1_PH"/>
</dbReference>
<dbReference type="InterPro" id="IPR051000">
    <property type="entry name" value="Homeobox_DNA-bind_prot"/>
</dbReference>
<dbReference type="InterPro" id="IPR017970">
    <property type="entry name" value="Homeobox_CS"/>
</dbReference>
<dbReference type="Pfam" id="PF00046">
    <property type="entry name" value="Homeodomain"/>
    <property type="match status" value="1"/>
</dbReference>
<keyword evidence="3 5" id="KW-0371">Homeobox</keyword>
<keyword evidence="4 5" id="KW-0539">Nucleus</keyword>
<accession>A0A397T7S9</accession>
<evidence type="ECO:0000256" key="5">
    <source>
        <dbReference type="PROSITE-ProRule" id="PRU00108"/>
    </source>
</evidence>
<evidence type="ECO:0000313" key="9">
    <source>
        <dbReference type="EMBL" id="RIA91171.1"/>
    </source>
</evidence>
<dbReference type="SMART" id="SM00389">
    <property type="entry name" value="HOX"/>
    <property type="match status" value="1"/>
</dbReference>
<gene>
    <name evidence="9" type="ORF">C1645_692926</name>
</gene>
<dbReference type="InterPro" id="IPR009057">
    <property type="entry name" value="Homeodomain-like_sf"/>
</dbReference>
<comment type="caution">
    <text evidence="9">The sequence shown here is derived from an EMBL/GenBank/DDBJ whole genome shotgun (WGS) entry which is preliminary data.</text>
</comment>
<feature type="region of interest" description="Disordered" evidence="7">
    <location>
        <begin position="1"/>
        <end position="75"/>
    </location>
</feature>
<sequence>MNTSNNNSNNKGTGANTIDVPNVNCKAEPSSKETELNVNKIGKSNSVKSPTTTSSQPTTNSQSPPSTNNKKRTRATPEQLAILEDTFKTNTSPNSKVREALAEKVNMSERSIQIWFQNRRAKMKAMQKHQTSVSQPQPQQFTPPQEFLTPAFNNNNNTVVSVISCETLTIGTWRRILTMSSPTDLLCYYTLPQNIFTYHITNENTQFKMEFPLSDIFSVEYRPIDEVHSQIAIEVKDSPSFFMESPHGGWNMCKDFTEDRQASRHTRHVLKGRA</sequence>
<dbReference type="SUPFAM" id="SSF46689">
    <property type="entry name" value="Homeodomain-like"/>
    <property type="match status" value="1"/>
</dbReference>
<name>A0A397T7S9_9GLOM</name>
<feature type="domain" description="Homeobox" evidence="8">
    <location>
        <begin position="66"/>
        <end position="126"/>
    </location>
</feature>
<proteinExistence type="predicted"/>
<dbReference type="PANTHER" id="PTHR24324:SF5">
    <property type="entry name" value="HEMATOPOIETICALLY-EXPRESSED HOMEOBOX PROTEIN HHEX"/>
    <property type="match status" value="1"/>
</dbReference>
<dbReference type="Proteomes" id="UP000265703">
    <property type="component" value="Unassembled WGS sequence"/>
</dbReference>
<feature type="compositionally biased region" description="Low complexity" evidence="7">
    <location>
        <begin position="49"/>
        <end position="68"/>
    </location>
</feature>
<dbReference type="Gene3D" id="1.10.10.60">
    <property type="entry name" value="Homeodomain-like"/>
    <property type="match status" value="1"/>
</dbReference>
<dbReference type="OrthoDB" id="6159439at2759"/>
<feature type="non-terminal residue" evidence="9">
    <location>
        <position position="274"/>
    </location>
</feature>
<dbReference type="PROSITE" id="PS50071">
    <property type="entry name" value="HOMEOBOX_2"/>
    <property type="match status" value="1"/>
</dbReference>
<dbReference type="PANTHER" id="PTHR24324">
    <property type="entry name" value="HOMEOBOX PROTEIN HHEX"/>
    <property type="match status" value="1"/>
</dbReference>
<organism evidence="9 10">
    <name type="scientific">Glomus cerebriforme</name>
    <dbReference type="NCBI Taxonomy" id="658196"/>
    <lineage>
        <taxon>Eukaryota</taxon>
        <taxon>Fungi</taxon>
        <taxon>Fungi incertae sedis</taxon>
        <taxon>Mucoromycota</taxon>
        <taxon>Glomeromycotina</taxon>
        <taxon>Glomeromycetes</taxon>
        <taxon>Glomerales</taxon>
        <taxon>Glomeraceae</taxon>
        <taxon>Glomus</taxon>
    </lineage>
</organism>
<dbReference type="InterPro" id="IPR001356">
    <property type="entry name" value="HD"/>
</dbReference>
<dbReference type="GO" id="GO:0000978">
    <property type="term" value="F:RNA polymerase II cis-regulatory region sequence-specific DNA binding"/>
    <property type="evidence" value="ECO:0007669"/>
    <property type="project" value="TreeGrafter"/>
</dbReference>
<dbReference type="CDD" id="cd00086">
    <property type="entry name" value="homeodomain"/>
    <property type="match status" value="1"/>
</dbReference>
<dbReference type="GO" id="GO:0030154">
    <property type="term" value="P:cell differentiation"/>
    <property type="evidence" value="ECO:0007669"/>
    <property type="project" value="TreeGrafter"/>
</dbReference>
<evidence type="ECO:0000256" key="1">
    <source>
        <dbReference type="ARBA" id="ARBA00004123"/>
    </source>
</evidence>
<evidence type="ECO:0000256" key="2">
    <source>
        <dbReference type="ARBA" id="ARBA00023125"/>
    </source>
</evidence>
<feature type="compositionally biased region" description="Low complexity" evidence="7">
    <location>
        <begin position="1"/>
        <end position="17"/>
    </location>
</feature>
<dbReference type="GO" id="GO:0000981">
    <property type="term" value="F:DNA-binding transcription factor activity, RNA polymerase II-specific"/>
    <property type="evidence" value="ECO:0007669"/>
    <property type="project" value="InterPro"/>
</dbReference>
<protein>
    <recommendedName>
        <fullName evidence="8">Homeobox domain-containing protein</fullName>
    </recommendedName>
</protein>
<evidence type="ECO:0000256" key="3">
    <source>
        <dbReference type="ARBA" id="ARBA00023155"/>
    </source>
</evidence>
<dbReference type="PROSITE" id="PS00027">
    <property type="entry name" value="HOMEOBOX_1"/>
    <property type="match status" value="1"/>
</dbReference>
<evidence type="ECO:0000259" key="8">
    <source>
        <dbReference type="PROSITE" id="PS50071"/>
    </source>
</evidence>
<reference evidence="9 10" key="1">
    <citation type="submission" date="2018-06" db="EMBL/GenBank/DDBJ databases">
        <title>Comparative genomics reveals the genomic features of Rhizophagus irregularis, R. cerebriforme, R. diaphanum and Gigaspora rosea, and their symbiotic lifestyle signature.</title>
        <authorList>
            <person name="Morin E."/>
            <person name="San Clemente H."/>
            <person name="Chen E.C.H."/>
            <person name="De La Providencia I."/>
            <person name="Hainaut M."/>
            <person name="Kuo A."/>
            <person name="Kohler A."/>
            <person name="Murat C."/>
            <person name="Tang N."/>
            <person name="Roy S."/>
            <person name="Loubradou J."/>
            <person name="Henrissat B."/>
            <person name="Grigoriev I.V."/>
            <person name="Corradi N."/>
            <person name="Roux C."/>
            <person name="Martin F.M."/>
        </authorList>
    </citation>
    <scope>NUCLEOTIDE SEQUENCE [LARGE SCALE GENOMIC DNA]</scope>
    <source>
        <strain evidence="9 10">DAOM 227022</strain>
    </source>
</reference>
<evidence type="ECO:0000313" key="10">
    <source>
        <dbReference type="Proteomes" id="UP000265703"/>
    </source>
</evidence>